<evidence type="ECO:0000313" key="2">
    <source>
        <dbReference type="Proteomes" id="UP000324222"/>
    </source>
</evidence>
<reference evidence="1 2" key="1">
    <citation type="submission" date="2019-05" db="EMBL/GenBank/DDBJ databases">
        <title>Another draft genome of Portunus trituberculatus and its Hox gene families provides insights of decapod evolution.</title>
        <authorList>
            <person name="Jeong J.-H."/>
            <person name="Song I."/>
            <person name="Kim S."/>
            <person name="Choi T."/>
            <person name="Kim D."/>
            <person name="Ryu S."/>
            <person name="Kim W."/>
        </authorList>
    </citation>
    <scope>NUCLEOTIDE SEQUENCE [LARGE SCALE GENOMIC DNA]</scope>
    <source>
        <tissue evidence="1">Muscle</tissue>
    </source>
</reference>
<gene>
    <name evidence="1" type="ORF">E2C01_012463</name>
</gene>
<comment type="caution">
    <text evidence="1">The sequence shown here is derived from an EMBL/GenBank/DDBJ whole genome shotgun (WGS) entry which is preliminary data.</text>
</comment>
<sequence length="295" mass="31560">MLGLTWQVASPDLLRATQEMVPASLSAAHTCATLAGRGGVAHLRIGAAGGTGLKAHQLALLHLGVGRPPHKLGLQILAAVITGVICCWRGNLLLFPVGVILHPLRADDLTLGGVHDHLPAGYHGKLSRGNSAARIVFSQHCVVAIVGCVHLFDHERDLAGRLRHQIKLSKQQHQHSRLLSQPSLAQQGNTYPRGRIAIDFDGEGGIASICDLSGARLLEELWSLGWTLDGPLFLHHLACHADALLHLVFGAIDKFRPLAGPGDCWFGVASDPSFEEGIATLGKPSILEDLREHGW</sequence>
<proteinExistence type="predicted"/>
<dbReference type="AlphaFoldDB" id="A0A5B7DEA3"/>
<protein>
    <submittedName>
        <fullName evidence="1">Uncharacterized protein</fullName>
    </submittedName>
</protein>
<keyword evidence="2" id="KW-1185">Reference proteome</keyword>
<dbReference type="Proteomes" id="UP000324222">
    <property type="component" value="Unassembled WGS sequence"/>
</dbReference>
<dbReference type="EMBL" id="VSRR010000779">
    <property type="protein sequence ID" value="MPC19547.1"/>
    <property type="molecule type" value="Genomic_DNA"/>
</dbReference>
<evidence type="ECO:0000313" key="1">
    <source>
        <dbReference type="EMBL" id="MPC19547.1"/>
    </source>
</evidence>
<accession>A0A5B7DEA3</accession>
<organism evidence="1 2">
    <name type="scientific">Portunus trituberculatus</name>
    <name type="common">Swimming crab</name>
    <name type="synonym">Neptunus trituberculatus</name>
    <dbReference type="NCBI Taxonomy" id="210409"/>
    <lineage>
        <taxon>Eukaryota</taxon>
        <taxon>Metazoa</taxon>
        <taxon>Ecdysozoa</taxon>
        <taxon>Arthropoda</taxon>
        <taxon>Crustacea</taxon>
        <taxon>Multicrustacea</taxon>
        <taxon>Malacostraca</taxon>
        <taxon>Eumalacostraca</taxon>
        <taxon>Eucarida</taxon>
        <taxon>Decapoda</taxon>
        <taxon>Pleocyemata</taxon>
        <taxon>Brachyura</taxon>
        <taxon>Eubrachyura</taxon>
        <taxon>Portunoidea</taxon>
        <taxon>Portunidae</taxon>
        <taxon>Portuninae</taxon>
        <taxon>Portunus</taxon>
    </lineage>
</organism>
<name>A0A5B7DEA3_PORTR</name>